<geneLocation type="plasmid" evidence="4">
    <name>pCDC5900</name>
</geneLocation>
<comment type="similarity">
    <text evidence="1">Belongs to the site-specific recombinase resolvase family.</text>
</comment>
<name>A0A0A0UZZ8_CLOBO</name>
<geneLocation type="plasmid" evidence="5">
    <name>p05/025</name>
</geneLocation>
<dbReference type="Pfam" id="PF02796">
    <property type="entry name" value="HTH_7"/>
    <property type="match status" value="1"/>
</dbReference>
<dbReference type="SUPFAM" id="SSF53041">
    <property type="entry name" value="Resolvase-like"/>
    <property type="match status" value="1"/>
</dbReference>
<dbReference type="EMBL" id="KJ776578">
    <property type="protein sequence ID" value="AIW54581.1"/>
    <property type="molecule type" value="Genomic_DNA"/>
</dbReference>
<organism evidence="4">
    <name type="scientific">Clostridium botulinum</name>
    <dbReference type="NCBI Taxonomy" id="1491"/>
    <lineage>
        <taxon>Bacteria</taxon>
        <taxon>Bacillati</taxon>
        <taxon>Bacillota</taxon>
        <taxon>Clostridia</taxon>
        <taxon>Eubacteriales</taxon>
        <taxon>Clostridiaceae</taxon>
        <taxon>Clostridium</taxon>
    </lineage>
</organism>
<dbReference type="RefSeq" id="WP_172685563.1">
    <property type="nucleotide sequence ID" value="NZ_KJ776578.1"/>
</dbReference>
<dbReference type="SMART" id="SM00857">
    <property type="entry name" value="Resolvase"/>
    <property type="match status" value="1"/>
</dbReference>
<dbReference type="Gene3D" id="3.40.50.1390">
    <property type="entry name" value="Resolvase, N-terminal catalytic domain"/>
    <property type="match status" value="1"/>
</dbReference>
<dbReference type="EMBL" id="KJ776582">
    <property type="protein sequence ID" value="AIW54830.1"/>
    <property type="molecule type" value="Genomic_DNA"/>
</dbReference>
<reference evidence="4" key="1">
    <citation type="journal article" date="2014" name="Genome Biol. Evol.">
        <title>Three classes of plasmid (47-63 kb) carry the type B neurotoxin gene cluster of group II Clostridium botulinum.</title>
        <authorList>
            <person name="Carter A.T."/>
            <person name="Austin J.W."/>
            <person name="Weedmark K.A."/>
            <person name="Corbett C."/>
            <person name="Peck M.W."/>
        </authorList>
    </citation>
    <scope>NUCLEOTIDE SEQUENCE</scope>
    <source>
        <strain evidence="3">CDC3875</strain>
        <strain evidence="6">CDC3897</strain>
        <strain evidence="4">CDC5900</strain>
        <strain evidence="5">IFR_05/025</strain>
        <plasmid evidence="5">p05/025</plasmid>
        <plasmid evidence="3">pCDC3875</plasmid>
        <plasmid evidence="6">pCDC3897</plasmid>
        <plasmid evidence="4">pCDC5900</plasmid>
    </source>
</reference>
<dbReference type="InterPro" id="IPR036162">
    <property type="entry name" value="Resolvase-like_N_sf"/>
</dbReference>
<accession>A0A0A0UZZ8</accession>
<dbReference type="GO" id="GO:0000150">
    <property type="term" value="F:DNA strand exchange activity"/>
    <property type="evidence" value="ECO:0007669"/>
    <property type="project" value="InterPro"/>
</dbReference>
<dbReference type="PROSITE" id="PS51736">
    <property type="entry name" value="RECOMBINASES_3"/>
    <property type="match status" value="1"/>
</dbReference>
<geneLocation type="plasmid" evidence="6">
    <name>pCDC3897</name>
</geneLocation>
<dbReference type="AlphaFoldDB" id="A0A0A0UZZ8"/>
<evidence type="ECO:0000256" key="1">
    <source>
        <dbReference type="ARBA" id="ARBA00009913"/>
    </source>
</evidence>
<protein>
    <submittedName>
        <fullName evidence="4">Putative transposase resolvase</fullName>
    </submittedName>
</protein>
<dbReference type="InterPro" id="IPR006119">
    <property type="entry name" value="Resolv_N"/>
</dbReference>
<evidence type="ECO:0000259" key="2">
    <source>
        <dbReference type="PROSITE" id="PS51736"/>
    </source>
</evidence>
<keyword evidence="4" id="KW-0614">Plasmid</keyword>
<sequence>MIYGYVRVNTKEELNNNSIEKQILEIFDSYSEAIIYEEEFKNNNRNKFFKLINKLKENDLLVITKINKLFVNLNEAIKYIDMFINKGVKIHILNIGLIDDKCTINLLLDSLLGLQKFNNNNEKKVCLKEHKEGRPKKFTDKKLNYALNLLSVNGGNKSYNQVAKETKISKSTLIRAMKTKKNKTKIHN</sequence>
<proteinExistence type="inferred from homology"/>
<evidence type="ECO:0000313" key="4">
    <source>
        <dbReference type="EMBL" id="AIW54697.1"/>
    </source>
</evidence>
<dbReference type="SUPFAM" id="SSF46689">
    <property type="entry name" value="Homeodomain-like"/>
    <property type="match status" value="1"/>
</dbReference>
<dbReference type="InterPro" id="IPR009057">
    <property type="entry name" value="Homeodomain-like_sf"/>
</dbReference>
<dbReference type="Pfam" id="PF00239">
    <property type="entry name" value="Resolvase"/>
    <property type="match status" value="1"/>
</dbReference>
<geneLocation type="plasmid" evidence="3">
    <name>pCDC3875</name>
</geneLocation>
<feature type="domain" description="Resolvase/invertase-type recombinase catalytic" evidence="2">
    <location>
        <begin position="1"/>
        <end position="138"/>
    </location>
</feature>
<dbReference type="GO" id="GO:0003677">
    <property type="term" value="F:DNA binding"/>
    <property type="evidence" value="ECO:0007669"/>
    <property type="project" value="InterPro"/>
</dbReference>
<evidence type="ECO:0000313" key="3">
    <source>
        <dbReference type="EMBL" id="AIW54581.1"/>
    </source>
</evidence>
<dbReference type="InterPro" id="IPR006120">
    <property type="entry name" value="Resolvase_HTH_dom"/>
</dbReference>
<dbReference type="EMBL" id="KJ776580">
    <property type="protein sequence ID" value="AIW54697.1"/>
    <property type="molecule type" value="Genomic_DNA"/>
</dbReference>
<dbReference type="EMBL" id="KJ776581">
    <property type="protein sequence ID" value="AIW54763.1"/>
    <property type="molecule type" value="Genomic_DNA"/>
</dbReference>
<evidence type="ECO:0000313" key="5">
    <source>
        <dbReference type="EMBL" id="AIW54763.1"/>
    </source>
</evidence>
<evidence type="ECO:0000313" key="6">
    <source>
        <dbReference type="EMBL" id="AIW54830.1"/>
    </source>
</evidence>